<proteinExistence type="inferred from homology"/>
<keyword evidence="6" id="KW-1185">Reference proteome</keyword>
<dbReference type="InterPro" id="IPR000086">
    <property type="entry name" value="NUDIX_hydrolase_dom"/>
</dbReference>
<comment type="similarity">
    <text evidence="3">Belongs to the Nudix hydrolase family.</text>
</comment>
<dbReference type="Pfam" id="PF00293">
    <property type="entry name" value="NUDIX"/>
    <property type="match status" value="1"/>
</dbReference>
<gene>
    <name evidence="5" type="ORF">EDC64_102232</name>
</gene>
<dbReference type="EMBL" id="SMAI01000002">
    <property type="protein sequence ID" value="TCT06753.1"/>
    <property type="molecule type" value="Genomic_DNA"/>
</dbReference>
<reference evidence="5 6" key="1">
    <citation type="submission" date="2019-03" db="EMBL/GenBank/DDBJ databases">
        <title>Genomic Encyclopedia of Type Strains, Phase IV (KMG-IV): sequencing the most valuable type-strain genomes for metagenomic binning, comparative biology and taxonomic classification.</title>
        <authorList>
            <person name="Goeker M."/>
        </authorList>
    </citation>
    <scope>NUCLEOTIDE SEQUENCE [LARGE SCALE GENOMIC DNA]</scope>
    <source>
        <strain evidence="5 6">DSM 9035</strain>
    </source>
</reference>
<dbReference type="Gene3D" id="3.90.79.10">
    <property type="entry name" value="Nucleoside Triphosphate Pyrophosphohydrolase"/>
    <property type="match status" value="1"/>
</dbReference>
<evidence type="ECO:0000313" key="5">
    <source>
        <dbReference type="EMBL" id="TCT06753.1"/>
    </source>
</evidence>
<dbReference type="PANTHER" id="PTHR43046">
    <property type="entry name" value="GDP-MANNOSE MANNOSYL HYDROLASE"/>
    <property type="match status" value="1"/>
</dbReference>
<organism evidence="5 6">
    <name type="scientific">Aquabacter spiritensis</name>
    <dbReference type="NCBI Taxonomy" id="933073"/>
    <lineage>
        <taxon>Bacteria</taxon>
        <taxon>Pseudomonadati</taxon>
        <taxon>Pseudomonadota</taxon>
        <taxon>Alphaproteobacteria</taxon>
        <taxon>Hyphomicrobiales</taxon>
        <taxon>Xanthobacteraceae</taxon>
        <taxon>Aquabacter</taxon>
    </lineage>
</organism>
<comment type="caution">
    <text evidence="5">The sequence shown here is derived from an EMBL/GenBank/DDBJ whole genome shotgun (WGS) entry which is preliminary data.</text>
</comment>
<evidence type="ECO:0000256" key="3">
    <source>
        <dbReference type="RuleBase" id="RU003476"/>
    </source>
</evidence>
<dbReference type="AlphaFoldDB" id="A0A4R3M1Z7"/>
<dbReference type="GO" id="GO:0016787">
    <property type="term" value="F:hydrolase activity"/>
    <property type="evidence" value="ECO:0007669"/>
    <property type="project" value="UniProtKB-KW"/>
</dbReference>
<evidence type="ECO:0000259" key="4">
    <source>
        <dbReference type="PROSITE" id="PS51462"/>
    </source>
</evidence>
<protein>
    <submittedName>
        <fullName evidence="5">ADP-ribose pyrophosphatase YjhB (NUDIX family)</fullName>
    </submittedName>
</protein>
<accession>A0A4R3M1Z7</accession>
<dbReference type="InterPro" id="IPR015797">
    <property type="entry name" value="NUDIX_hydrolase-like_dom_sf"/>
</dbReference>
<evidence type="ECO:0000256" key="2">
    <source>
        <dbReference type="ARBA" id="ARBA00022801"/>
    </source>
</evidence>
<dbReference type="RefSeq" id="WP_132030229.1">
    <property type="nucleotide sequence ID" value="NZ_SMAI01000002.1"/>
</dbReference>
<evidence type="ECO:0000313" key="6">
    <source>
        <dbReference type="Proteomes" id="UP000294664"/>
    </source>
</evidence>
<dbReference type="SUPFAM" id="SSF55811">
    <property type="entry name" value="Nudix"/>
    <property type="match status" value="1"/>
</dbReference>
<name>A0A4R3M1Z7_9HYPH</name>
<dbReference type="CDD" id="cd04673">
    <property type="entry name" value="NUDIX_ADPRase"/>
    <property type="match status" value="1"/>
</dbReference>
<dbReference type="PROSITE" id="PS51462">
    <property type="entry name" value="NUDIX"/>
    <property type="match status" value="1"/>
</dbReference>
<dbReference type="PRINTS" id="PR00502">
    <property type="entry name" value="NUDIXFAMILY"/>
</dbReference>
<comment type="cofactor">
    <cofactor evidence="1">
        <name>Mg(2+)</name>
        <dbReference type="ChEBI" id="CHEBI:18420"/>
    </cofactor>
</comment>
<dbReference type="PANTHER" id="PTHR43046:SF14">
    <property type="entry name" value="MUTT_NUDIX FAMILY PROTEIN"/>
    <property type="match status" value="1"/>
</dbReference>
<dbReference type="PROSITE" id="PS00893">
    <property type="entry name" value="NUDIX_BOX"/>
    <property type="match status" value="1"/>
</dbReference>
<dbReference type="InterPro" id="IPR020476">
    <property type="entry name" value="Nudix_hydrolase"/>
</dbReference>
<keyword evidence="2 3" id="KW-0378">Hydrolase</keyword>
<dbReference type="Proteomes" id="UP000294664">
    <property type="component" value="Unassembled WGS sequence"/>
</dbReference>
<dbReference type="OrthoDB" id="9761969at2"/>
<dbReference type="InterPro" id="IPR020084">
    <property type="entry name" value="NUDIX_hydrolase_CS"/>
</dbReference>
<evidence type="ECO:0000256" key="1">
    <source>
        <dbReference type="ARBA" id="ARBA00001946"/>
    </source>
</evidence>
<feature type="domain" description="Nudix hydrolase" evidence="4">
    <location>
        <begin position="7"/>
        <end position="139"/>
    </location>
</feature>
<sequence length="153" mass="15996">MPAGAALKRPGCAALAVVPRAGRVLLVRRVNPPDAGLWGFPGGRIEWGETAAAAAMRELFEETGVTAVPGPTLQVLDAFDHAPDGRLLHHYLLVPVIGIWRAGEARAADDACDAAWFSLADIAARTGDFSACVAEVARDALAYAAHRSGSADR</sequence>